<proteinExistence type="predicted"/>
<dbReference type="EMBL" id="NBVN01000006">
    <property type="protein sequence ID" value="PUA31858.1"/>
    <property type="molecule type" value="Genomic_DNA"/>
</dbReference>
<dbReference type="Gene3D" id="2.20.28.160">
    <property type="match status" value="1"/>
</dbReference>
<reference evidence="1 2" key="1">
    <citation type="journal article" date="2018" name="Syst. Appl. Microbiol.">
        <title>A new symbiotic nanoarchaeote (Candidatus Nanoclepta minutus) and its host (Zestosphaera tikiterensis gen. nov., sp. nov.) from a New Zealand hot spring.</title>
        <authorList>
            <person name="St John E."/>
            <person name="Liu Y."/>
            <person name="Podar M."/>
            <person name="Stott M.B."/>
            <person name="Meneghin J."/>
            <person name="Chen Z."/>
            <person name="Lagutin K."/>
            <person name="Mitchell K."/>
            <person name="Reysenbach A.L."/>
        </authorList>
    </citation>
    <scope>NUCLEOTIDE SEQUENCE [LARGE SCALE GENOMIC DNA]</scope>
    <source>
        <strain evidence="1">NZ3</strain>
    </source>
</reference>
<dbReference type="Pfam" id="PF21344">
    <property type="entry name" value="Zn_ribbon_LysW"/>
    <property type="match status" value="1"/>
</dbReference>
<organism evidence="1 2">
    <name type="scientific">Zestosphaera tikiterensis</name>
    <dbReference type="NCBI Taxonomy" id="1973259"/>
    <lineage>
        <taxon>Archaea</taxon>
        <taxon>Thermoproteota</taxon>
        <taxon>Thermoprotei</taxon>
        <taxon>Desulfurococcales</taxon>
        <taxon>Desulfurococcaceae</taxon>
        <taxon>Zestosphaera</taxon>
    </lineage>
</organism>
<dbReference type="InterPro" id="IPR005906">
    <property type="entry name" value="LysW"/>
</dbReference>
<comment type="caution">
    <text evidence="1">The sequence shown here is derived from an EMBL/GenBank/DDBJ whole genome shotgun (WGS) entry which is preliminary data.</text>
</comment>
<dbReference type="PANTHER" id="PTHR40393:SF2">
    <property type="entry name" value="ALPHA-AMINOADIPATE_GLUTAMATE CARRIER PROTEIN LYSW"/>
    <property type="match status" value="1"/>
</dbReference>
<dbReference type="NCBIfam" id="NF041070">
    <property type="entry name" value="carrier_LysW_Arch"/>
    <property type="match status" value="1"/>
</dbReference>
<evidence type="ECO:0000313" key="1">
    <source>
        <dbReference type="EMBL" id="PUA31858.1"/>
    </source>
</evidence>
<name>A0A2R7Y2Y3_9CREN</name>
<evidence type="ECO:0000313" key="2">
    <source>
        <dbReference type="Proteomes" id="UP000244093"/>
    </source>
</evidence>
<dbReference type="AlphaFoldDB" id="A0A2R7Y2Y3"/>
<protein>
    <submittedName>
        <fullName evidence="1">Sulfonate ABC transporter</fullName>
    </submittedName>
</protein>
<accession>A0A2R7Y2Y3</accession>
<gene>
    <name evidence="1" type="ORF">B7O98_08470</name>
</gene>
<dbReference type="PANTHER" id="PTHR40393">
    <property type="entry name" value="LYSINE BIOSYNTHESIS PROTEIN-RELATED-RELATED"/>
    <property type="match status" value="1"/>
</dbReference>
<sequence length="58" mass="6286">MSVFKVKCPICGDFVDVPDDVVSGEVIEHSCGVTLEVVMEDGEVKLKPFEGVGEDWGE</sequence>
<dbReference type="Proteomes" id="UP000244093">
    <property type="component" value="Unassembled WGS sequence"/>
</dbReference>